<dbReference type="EC" id="3.1.3.2" evidence="3"/>
<evidence type="ECO:0000256" key="4">
    <source>
        <dbReference type="ARBA" id="ARBA00022729"/>
    </source>
</evidence>
<dbReference type="InterPro" id="IPR033379">
    <property type="entry name" value="Acid_Pase_AS"/>
</dbReference>
<comment type="caution">
    <text evidence="9">The sequence shown here is derived from an EMBL/GenBank/DDBJ whole genome shotgun (WGS) entry which is preliminary data.</text>
</comment>
<evidence type="ECO:0000256" key="1">
    <source>
        <dbReference type="ARBA" id="ARBA00000032"/>
    </source>
</evidence>
<evidence type="ECO:0000256" key="6">
    <source>
        <dbReference type="ARBA" id="ARBA00023157"/>
    </source>
</evidence>
<evidence type="ECO:0000256" key="8">
    <source>
        <dbReference type="SAM" id="SignalP"/>
    </source>
</evidence>
<keyword evidence="6" id="KW-1015">Disulfide bond</keyword>
<keyword evidence="5" id="KW-0378">Hydrolase</keyword>
<dbReference type="EMBL" id="JAPWTJ010001917">
    <property type="protein sequence ID" value="KAJ8968867.1"/>
    <property type="molecule type" value="Genomic_DNA"/>
</dbReference>
<evidence type="ECO:0000256" key="2">
    <source>
        <dbReference type="ARBA" id="ARBA00005375"/>
    </source>
</evidence>
<protein>
    <recommendedName>
        <fullName evidence="3">acid phosphatase</fullName>
        <ecNumber evidence="3">3.1.3.2</ecNumber>
    </recommendedName>
</protein>
<dbReference type="PANTHER" id="PTHR11567:SF211">
    <property type="entry name" value="PROSTATIC ACID PHOSPHATASE"/>
    <property type="match status" value="1"/>
</dbReference>
<comment type="catalytic activity">
    <reaction evidence="1">
        <text>a phosphate monoester + H2O = an alcohol + phosphate</text>
        <dbReference type="Rhea" id="RHEA:15017"/>
        <dbReference type="ChEBI" id="CHEBI:15377"/>
        <dbReference type="ChEBI" id="CHEBI:30879"/>
        <dbReference type="ChEBI" id="CHEBI:43474"/>
        <dbReference type="ChEBI" id="CHEBI:67140"/>
        <dbReference type="EC" id="3.1.3.2"/>
    </reaction>
</comment>
<dbReference type="InterPro" id="IPR029033">
    <property type="entry name" value="His_PPase_superfam"/>
</dbReference>
<comment type="similarity">
    <text evidence="2">Belongs to the histidine acid phosphatase family.</text>
</comment>
<dbReference type="InterPro" id="IPR000560">
    <property type="entry name" value="His_Pase_clade-2"/>
</dbReference>
<sequence>MKNIIIVVQFLNIICFISCINVRSANDTLVSVAVLFRHGDRAPKTSFPNDEYYDLSYWPMGYKQLTNRGKQRHLELGKWFRNRYDSFLPDIYSPDDIYVRSSDVDRTLMSAAVNLAGLYPPAASQVFDEGLNWQPVPIHTLPKKKDFVISMKKKCKKYNKELAKMDTEEFFVNINEQNSELYEYISNQTGWEVDDISYIKTLQSNFYTYGTYNSSFIPSWADNLDQDLIDYLAGAAFAKDTYTKELKRLRIGPFFYYLFEQFDNVIGGDEDTAKFLMLSGHESTIAAVLNGMGTFDYMPPEFASVVIWELRQDGSGDYYINMFYKKEASIAQISVDGCQFDCNYDDFKNLLDPITVSEDDWESECG</sequence>
<dbReference type="CDD" id="cd07061">
    <property type="entry name" value="HP_HAP_like"/>
    <property type="match status" value="1"/>
</dbReference>
<dbReference type="Proteomes" id="UP001162164">
    <property type="component" value="Unassembled WGS sequence"/>
</dbReference>
<name>A0ABQ9IZ66_9CUCU</name>
<reference evidence="9" key="1">
    <citation type="journal article" date="2023" name="Insect Mol. Biol.">
        <title>Genome sequencing provides insights into the evolution of gene families encoding plant cell wall-degrading enzymes in longhorned beetles.</title>
        <authorList>
            <person name="Shin N.R."/>
            <person name="Okamura Y."/>
            <person name="Kirsch R."/>
            <person name="Pauchet Y."/>
        </authorList>
    </citation>
    <scope>NUCLEOTIDE SEQUENCE</scope>
    <source>
        <strain evidence="9">MMC_N1</strain>
    </source>
</reference>
<organism evidence="9 10">
    <name type="scientific">Molorchus minor</name>
    <dbReference type="NCBI Taxonomy" id="1323400"/>
    <lineage>
        <taxon>Eukaryota</taxon>
        <taxon>Metazoa</taxon>
        <taxon>Ecdysozoa</taxon>
        <taxon>Arthropoda</taxon>
        <taxon>Hexapoda</taxon>
        <taxon>Insecta</taxon>
        <taxon>Pterygota</taxon>
        <taxon>Neoptera</taxon>
        <taxon>Endopterygota</taxon>
        <taxon>Coleoptera</taxon>
        <taxon>Polyphaga</taxon>
        <taxon>Cucujiformia</taxon>
        <taxon>Chrysomeloidea</taxon>
        <taxon>Cerambycidae</taxon>
        <taxon>Lamiinae</taxon>
        <taxon>Monochamini</taxon>
        <taxon>Molorchus</taxon>
    </lineage>
</organism>
<gene>
    <name evidence="9" type="ORF">NQ317_008123</name>
</gene>
<dbReference type="Pfam" id="PF00328">
    <property type="entry name" value="His_Phos_2"/>
    <property type="match status" value="1"/>
</dbReference>
<keyword evidence="10" id="KW-1185">Reference proteome</keyword>
<evidence type="ECO:0000256" key="5">
    <source>
        <dbReference type="ARBA" id="ARBA00022801"/>
    </source>
</evidence>
<keyword evidence="4 8" id="KW-0732">Signal</keyword>
<evidence type="ECO:0000256" key="3">
    <source>
        <dbReference type="ARBA" id="ARBA00012646"/>
    </source>
</evidence>
<dbReference type="InterPro" id="IPR050645">
    <property type="entry name" value="Histidine_acid_phosphatase"/>
</dbReference>
<dbReference type="Gene3D" id="3.40.50.1240">
    <property type="entry name" value="Phosphoglycerate mutase-like"/>
    <property type="match status" value="1"/>
</dbReference>
<dbReference type="PROSITE" id="PS00616">
    <property type="entry name" value="HIS_ACID_PHOSPHAT_1"/>
    <property type="match status" value="1"/>
</dbReference>
<evidence type="ECO:0000313" key="10">
    <source>
        <dbReference type="Proteomes" id="UP001162164"/>
    </source>
</evidence>
<keyword evidence="7" id="KW-0325">Glycoprotein</keyword>
<proteinExistence type="inferred from homology"/>
<evidence type="ECO:0000313" key="9">
    <source>
        <dbReference type="EMBL" id="KAJ8968867.1"/>
    </source>
</evidence>
<feature type="chain" id="PRO_5045356964" description="acid phosphatase" evidence="8">
    <location>
        <begin position="20"/>
        <end position="366"/>
    </location>
</feature>
<feature type="signal peptide" evidence="8">
    <location>
        <begin position="1"/>
        <end position="19"/>
    </location>
</feature>
<dbReference type="PANTHER" id="PTHR11567">
    <property type="entry name" value="ACID PHOSPHATASE-RELATED"/>
    <property type="match status" value="1"/>
</dbReference>
<dbReference type="SUPFAM" id="SSF53254">
    <property type="entry name" value="Phosphoglycerate mutase-like"/>
    <property type="match status" value="1"/>
</dbReference>
<evidence type="ECO:0000256" key="7">
    <source>
        <dbReference type="ARBA" id="ARBA00023180"/>
    </source>
</evidence>
<accession>A0ABQ9IZ66</accession>